<dbReference type="PRINTS" id="PR00449">
    <property type="entry name" value="RASTRNSFRMNG"/>
</dbReference>
<dbReference type="InterPro" id="IPR032675">
    <property type="entry name" value="LRR_dom_sf"/>
</dbReference>
<dbReference type="InterPro" id="IPR036388">
    <property type="entry name" value="WH-like_DNA-bd_sf"/>
</dbReference>
<dbReference type="InterPro" id="IPR057263">
    <property type="entry name" value="COR-B"/>
</dbReference>
<dbReference type="Pfam" id="PF19964">
    <property type="entry name" value="EAD11"/>
    <property type="match status" value="1"/>
</dbReference>
<dbReference type="Proteomes" id="UP000008461">
    <property type="component" value="Plasmid pHALHY02"/>
</dbReference>
<protein>
    <recommendedName>
        <fullName evidence="1">non-specific serine/threonine protein kinase</fullName>
        <ecNumber evidence="1">2.7.11.1</ecNumber>
    </recommendedName>
</protein>
<reference key="2">
    <citation type="submission" date="2011-04" db="EMBL/GenBank/DDBJ databases">
        <title>Complete sequence of plasmid 2 of Haliscomenobacter hydrossis DSM 1100.</title>
        <authorList>
            <consortium name="US DOE Joint Genome Institute (JGI-PGF)"/>
            <person name="Lucas S."/>
            <person name="Han J."/>
            <person name="Lapidus A."/>
            <person name="Bruce D."/>
            <person name="Goodwin L."/>
            <person name="Pitluck S."/>
            <person name="Peters L."/>
            <person name="Kyrpides N."/>
            <person name="Mavromatis K."/>
            <person name="Ivanova N."/>
            <person name="Ovchinnikova G."/>
            <person name="Pagani I."/>
            <person name="Daligault H."/>
            <person name="Detter J.C."/>
            <person name="Han C."/>
            <person name="Land M."/>
            <person name="Hauser L."/>
            <person name="Markowitz V."/>
            <person name="Cheng J.-F."/>
            <person name="Hugenholtz P."/>
            <person name="Woyke T."/>
            <person name="Wu D."/>
            <person name="Verbarg S."/>
            <person name="Frueling A."/>
            <person name="Brambilla E."/>
            <person name="Klenk H.-P."/>
            <person name="Eisen J.A."/>
        </authorList>
    </citation>
    <scope>NUCLEOTIDE SEQUENCE</scope>
    <source>
        <strain>DSM 1100</strain>
    </source>
</reference>
<evidence type="ECO:0000256" key="9">
    <source>
        <dbReference type="ARBA" id="ARBA00048679"/>
    </source>
</evidence>
<dbReference type="Gene3D" id="3.40.50.300">
    <property type="entry name" value="P-loop containing nucleotide triphosphate hydrolases"/>
    <property type="match status" value="1"/>
</dbReference>
<geneLocation type="plasmid" evidence="11 12">
    <name>pHALHY02</name>
</geneLocation>
<keyword evidence="4" id="KW-0547">Nucleotide-binding</keyword>
<dbReference type="Gene3D" id="3.80.10.10">
    <property type="entry name" value="Ribonuclease Inhibitor"/>
    <property type="match status" value="2"/>
</dbReference>
<dbReference type="InterPro" id="IPR020859">
    <property type="entry name" value="ROC"/>
</dbReference>
<dbReference type="SUPFAM" id="SSF52540">
    <property type="entry name" value="P-loop containing nucleoside triphosphate hydrolases"/>
    <property type="match status" value="1"/>
</dbReference>
<evidence type="ECO:0000256" key="5">
    <source>
        <dbReference type="ARBA" id="ARBA00022777"/>
    </source>
</evidence>
<keyword evidence="12" id="KW-1185">Reference proteome</keyword>
<evidence type="ECO:0000313" key="12">
    <source>
        <dbReference type="Proteomes" id="UP000008461"/>
    </source>
</evidence>
<evidence type="ECO:0000256" key="8">
    <source>
        <dbReference type="ARBA" id="ARBA00047899"/>
    </source>
</evidence>
<evidence type="ECO:0000256" key="7">
    <source>
        <dbReference type="ARBA" id="ARBA00023134"/>
    </source>
</evidence>
<evidence type="ECO:0000313" key="11">
    <source>
        <dbReference type="EMBL" id="AEE54508.1"/>
    </source>
</evidence>
<keyword evidence="7" id="KW-0342">GTP-binding</keyword>
<dbReference type="EC" id="2.7.11.1" evidence="1"/>
<evidence type="ECO:0000256" key="3">
    <source>
        <dbReference type="ARBA" id="ARBA00022737"/>
    </source>
</evidence>
<comment type="catalytic activity">
    <reaction evidence="8">
        <text>L-threonyl-[protein] + ATP = O-phospho-L-threonyl-[protein] + ADP + H(+)</text>
        <dbReference type="Rhea" id="RHEA:46608"/>
        <dbReference type="Rhea" id="RHEA-COMP:11060"/>
        <dbReference type="Rhea" id="RHEA-COMP:11605"/>
        <dbReference type="ChEBI" id="CHEBI:15378"/>
        <dbReference type="ChEBI" id="CHEBI:30013"/>
        <dbReference type="ChEBI" id="CHEBI:30616"/>
        <dbReference type="ChEBI" id="CHEBI:61977"/>
        <dbReference type="ChEBI" id="CHEBI:456216"/>
        <dbReference type="EC" id="2.7.11.1"/>
    </reaction>
</comment>
<proteinExistence type="predicted"/>
<dbReference type="PROSITE" id="PS51424">
    <property type="entry name" value="ROC"/>
    <property type="match status" value="1"/>
</dbReference>
<keyword evidence="6" id="KW-0067">ATP-binding</keyword>
<dbReference type="Gene3D" id="1.10.10.10">
    <property type="entry name" value="Winged helix-like DNA-binding domain superfamily/Winged helix DNA-binding domain"/>
    <property type="match status" value="1"/>
</dbReference>
<keyword evidence="5" id="KW-0418">Kinase</keyword>
<dbReference type="EMBL" id="CP002693">
    <property type="protein sequence ID" value="AEE54508.1"/>
    <property type="molecule type" value="Genomic_DNA"/>
</dbReference>
<keyword evidence="11" id="KW-0614">Plasmid</keyword>
<dbReference type="InterPro" id="IPR045439">
    <property type="entry name" value="EAD11"/>
</dbReference>
<dbReference type="HOGENOM" id="CLU_295564_0_0_10"/>
<dbReference type="AlphaFoldDB" id="F4L800"/>
<dbReference type="Gene3D" id="3.30.310.200">
    <property type="match status" value="1"/>
</dbReference>
<evidence type="ECO:0000256" key="2">
    <source>
        <dbReference type="ARBA" id="ARBA00022679"/>
    </source>
</evidence>
<evidence type="ECO:0000256" key="6">
    <source>
        <dbReference type="ARBA" id="ARBA00022840"/>
    </source>
</evidence>
<dbReference type="InterPro" id="IPR027417">
    <property type="entry name" value="P-loop_NTPase"/>
</dbReference>
<gene>
    <name evidence="11" type="ordered locus">Halhy_6692</name>
</gene>
<keyword evidence="3" id="KW-0677">Repeat</keyword>
<evidence type="ECO:0000259" key="10">
    <source>
        <dbReference type="PROSITE" id="PS51424"/>
    </source>
</evidence>
<organism evidence="11 12">
    <name type="scientific">Haliscomenobacter hydrossis (strain ATCC 27775 / DSM 1100 / LMG 10767 / O)</name>
    <dbReference type="NCBI Taxonomy" id="760192"/>
    <lineage>
        <taxon>Bacteria</taxon>
        <taxon>Pseudomonadati</taxon>
        <taxon>Bacteroidota</taxon>
        <taxon>Saprospiria</taxon>
        <taxon>Saprospirales</taxon>
        <taxon>Haliscomenobacteraceae</taxon>
        <taxon>Haliscomenobacter</taxon>
    </lineage>
</organism>
<dbReference type="InterPro" id="IPR032171">
    <property type="entry name" value="COR-A"/>
</dbReference>
<dbReference type="GO" id="GO:0016301">
    <property type="term" value="F:kinase activity"/>
    <property type="evidence" value="ECO:0007669"/>
    <property type="project" value="UniProtKB-KW"/>
</dbReference>
<keyword evidence="2" id="KW-0808">Transferase</keyword>
<dbReference type="SUPFAM" id="SSF52047">
    <property type="entry name" value="RNI-like"/>
    <property type="match status" value="1"/>
</dbReference>
<evidence type="ECO:0000256" key="1">
    <source>
        <dbReference type="ARBA" id="ARBA00012513"/>
    </source>
</evidence>
<dbReference type="GO" id="GO:0005524">
    <property type="term" value="F:ATP binding"/>
    <property type="evidence" value="ECO:0007669"/>
    <property type="project" value="UniProtKB-KW"/>
</dbReference>
<accession>F4L800</accession>
<dbReference type="Pfam" id="PF25497">
    <property type="entry name" value="COR-B"/>
    <property type="match status" value="1"/>
</dbReference>
<dbReference type="Pfam" id="PF08477">
    <property type="entry name" value="Roc"/>
    <property type="match status" value="1"/>
</dbReference>
<sequence length="1023" mass="117359">MEENLAIALYLIRENKRTQSPRLDLSCLGLTELPDELWECTWVQQLSLGRKQWNEERQSWSLQDYHNRSTFTSLPNKIAQLTNLKTLLLDGVPSIDLTPLTGLKSLLHLDISDADITDITPISALTHLKVLQLSVDDIPDLSPLNSLVNLEELVLDHKELRDASLLLKGGRKVNIREFHQPKGVTKFDLEWIKHLSKLKNLKLELSYSKKLELLNQLVNLEELDIHFTEKDFFSDDITLPKLKNLTLHNAGAHNLGKLYDFPYIEHLTFVSSHLTDFQIFKNLKSLKKIEVWMLSKFDTLNGINDLINLQFLSVNGFGYFDDLSPLLKLSNLRHLDIRCSNSADLLLLTHLKNLESLKLNAFYQTNFPFELLSLPHLTHLGVKGSQFLNIPQELTNQENSLPFLRAYHHDLQQGSYPAYEAKQLIVGNGRVGKTSLLKALYQLDTFNAEEDSTHGIQLYEAQIPLTTLQKQLSLSIWDFGGQELYHATHRIFMLGKAVYLVLWEPEMESKLLEDSQNQPNEVYLSRNFPLEYWLGNIRAINKPSEIIVVCNKMDNGREQFPANLHSLQEEYGIDSFISVSAKTGYGIDALLTRLKYLYAQIPELGMPRPLSWRKVQEKLAVLRQNKPYISLEEYHTVCTSENLDTASSAALLHFLGFSGYLLNFTENHIVLDQKWALDAVYRLFDREHWYPLLKGNALRKRSELAKCWREFTPEHIELFLRLMMVSEQALKLDKENEDPYYLIPEFLPNTQAPAVADIWSAFSSPIYHFRFRHHFFHAALIQRFIVRIAKLVERYDMLWHTGFLFNAEGTMAFIQTYPTQGRFEVQIKGLEPEEMIELLEDEILRIQPGVPKSAFEISLNAQPDAWVSLEQLREKVKAGKTHLASTTGEILELIPFLKLLPISRLKDDSPKTSYDLKKITDQQSGAQLLDPTPPPPPLESLKLLVKKKLINDGIAVAIACLEKHLLANSAPANDLIVISSQCHDFNRNVAKGLHSTDEQYLLSNRISNQIVALLTTIQERDLK</sequence>
<dbReference type="Pfam" id="PF16095">
    <property type="entry name" value="COR-A"/>
    <property type="match status" value="1"/>
</dbReference>
<name>F4L800_HALH1</name>
<dbReference type="KEGG" id="hhy:Halhy_6692"/>
<evidence type="ECO:0000256" key="4">
    <source>
        <dbReference type="ARBA" id="ARBA00022741"/>
    </source>
</evidence>
<feature type="domain" description="Roc" evidence="10">
    <location>
        <begin position="414"/>
        <end position="601"/>
    </location>
</feature>
<dbReference type="PANTHER" id="PTHR47186:SF61">
    <property type="entry name" value="LEUCINE-RICH REPEAT-CONTAINING PROTEIN 57-RELATED"/>
    <property type="match status" value="1"/>
</dbReference>
<comment type="catalytic activity">
    <reaction evidence="9">
        <text>L-seryl-[protein] + ATP = O-phospho-L-seryl-[protein] + ADP + H(+)</text>
        <dbReference type="Rhea" id="RHEA:17989"/>
        <dbReference type="Rhea" id="RHEA-COMP:9863"/>
        <dbReference type="Rhea" id="RHEA-COMP:11604"/>
        <dbReference type="ChEBI" id="CHEBI:15378"/>
        <dbReference type="ChEBI" id="CHEBI:29999"/>
        <dbReference type="ChEBI" id="CHEBI:30616"/>
        <dbReference type="ChEBI" id="CHEBI:83421"/>
        <dbReference type="ChEBI" id="CHEBI:456216"/>
        <dbReference type="EC" id="2.7.11.1"/>
    </reaction>
</comment>
<reference evidence="11 12" key="1">
    <citation type="journal article" date="2011" name="Stand. Genomic Sci.">
        <title>Complete genome sequence of Haliscomenobacter hydrossis type strain (O).</title>
        <authorList>
            <consortium name="US DOE Joint Genome Institute (JGI-PGF)"/>
            <person name="Daligault H."/>
            <person name="Lapidus A."/>
            <person name="Zeytun A."/>
            <person name="Nolan M."/>
            <person name="Lucas S."/>
            <person name="Del Rio T.G."/>
            <person name="Tice H."/>
            <person name="Cheng J.F."/>
            <person name="Tapia R."/>
            <person name="Han C."/>
            <person name="Goodwin L."/>
            <person name="Pitluck S."/>
            <person name="Liolios K."/>
            <person name="Pagani I."/>
            <person name="Ivanova N."/>
            <person name="Huntemann M."/>
            <person name="Mavromatis K."/>
            <person name="Mikhailova N."/>
            <person name="Pati A."/>
            <person name="Chen A."/>
            <person name="Palaniappan K."/>
            <person name="Land M."/>
            <person name="Hauser L."/>
            <person name="Brambilla E.M."/>
            <person name="Rohde M."/>
            <person name="Verbarg S."/>
            <person name="Goker M."/>
            <person name="Bristow J."/>
            <person name="Eisen J.A."/>
            <person name="Markowitz V."/>
            <person name="Hugenholtz P."/>
            <person name="Kyrpides N.C."/>
            <person name="Klenk H.P."/>
            <person name="Woyke T."/>
        </authorList>
    </citation>
    <scope>NUCLEOTIDE SEQUENCE [LARGE SCALE GENOMIC DNA]</scope>
    <source>
        <strain evidence="12">ATCC 27775 / DSM 1100 / LMG 10767 / O</strain>
        <plasmid evidence="12">Plasmid pHALHY02</plasmid>
    </source>
</reference>
<dbReference type="PANTHER" id="PTHR47186">
    <property type="entry name" value="LEUCINE-RICH REPEAT-CONTAINING PROTEIN 57"/>
    <property type="match status" value="1"/>
</dbReference>